<evidence type="ECO:0000313" key="1">
    <source>
        <dbReference type="EMBL" id="MDT0352349.1"/>
    </source>
</evidence>
<comment type="caution">
    <text evidence="1">The sequence shown here is derived from an EMBL/GenBank/DDBJ whole genome shotgun (WGS) entry which is preliminary data.</text>
</comment>
<reference evidence="2" key="1">
    <citation type="submission" date="2023-07" db="EMBL/GenBank/DDBJ databases">
        <title>30 novel species of actinomycetes from the DSMZ collection.</title>
        <authorList>
            <person name="Nouioui I."/>
        </authorList>
    </citation>
    <scope>NUCLEOTIDE SEQUENCE [LARGE SCALE GENOMIC DNA]</scope>
    <source>
        <strain evidence="2">DSM 45834</strain>
    </source>
</reference>
<keyword evidence="2" id="KW-1185">Reference proteome</keyword>
<dbReference type="RefSeq" id="WP_311558856.1">
    <property type="nucleotide sequence ID" value="NZ_JAVREJ010000018.1"/>
</dbReference>
<dbReference type="Proteomes" id="UP001183202">
    <property type="component" value="Unassembled WGS sequence"/>
</dbReference>
<accession>A0ABU2NGI3</accession>
<sequence>MTGTTRGTAASYETFGRLMTLIFDMSPLSGSTAAGVSVWERLGGGFGVSWTGGPHAAEVVAALTCLAADDEVTTVVSPGDITDIVVDEGAAFMRLRDVVVELRPHDTIGVEAEWAQAVTSLRELRLPS</sequence>
<organism evidence="1 2">
    <name type="scientific">Pseudonocardia charpentierae</name>
    <dbReference type="NCBI Taxonomy" id="3075545"/>
    <lineage>
        <taxon>Bacteria</taxon>
        <taxon>Bacillati</taxon>
        <taxon>Actinomycetota</taxon>
        <taxon>Actinomycetes</taxon>
        <taxon>Pseudonocardiales</taxon>
        <taxon>Pseudonocardiaceae</taxon>
        <taxon>Pseudonocardia</taxon>
    </lineage>
</organism>
<protein>
    <submittedName>
        <fullName evidence="1">Uncharacterized protein</fullName>
    </submittedName>
</protein>
<proteinExistence type="predicted"/>
<dbReference type="EMBL" id="JAVREJ010000018">
    <property type="protein sequence ID" value="MDT0352349.1"/>
    <property type="molecule type" value="Genomic_DNA"/>
</dbReference>
<name>A0ABU2NGI3_9PSEU</name>
<evidence type="ECO:0000313" key="2">
    <source>
        <dbReference type="Proteomes" id="UP001183202"/>
    </source>
</evidence>
<gene>
    <name evidence="1" type="ORF">RM445_22745</name>
</gene>